<dbReference type="RefSeq" id="WP_213540991.1">
    <property type="nucleotide sequence ID" value="NZ_AP023418.1"/>
</dbReference>
<dbReference type="NCBIfam" id="NF001843">
    <property type="entry name" value="PRK00567.1-4"/>
    <property type="match status" value="1"/>
</dbReference>
<evidence type="ECO:0000256" key="5">
    <source>
        <dbReference type="ARBA" id="ARBA00022475"/>
    </source>
</evidence>
<evidence type="ECO:0000256" key="3">
    <source>
        <dbReference type="ARBA" id="ARBA00011255"/>
    </source>
</evidence>
<accession>A0A810Q720</accession>
<sequence>MKKFLSEFKEFALRGNVLDMAIGVVIGGAFGKITTSLVNDVIMPLVGMLIGGIDLGQLDIVLKPAVMNGDKVVTEAVTLGIGTFLTTIIDFILVALVIFLMIKAINRFHKKKEEAPGPEEPKGPTSEELLTEIRDLLKEKNQ</sequence>
<dbReference type="PANTHER" id="PTHR30266:SF2">
    <property type="entry name" value="LARGE-CONDUCTANCE MECHANOSENSITIVE CHANNEL"/>
    <property type="match status" value="1"/>
</dbReference>
<dbReference type="InterPro" id="IPR001185">
    <property type="entry name" value="MS_channel"/>
</dbReference>
<dbReference type="PROSITE" id="PS01327">
    <property type="entry name" value="MSCL"/>
    <property type="match status" value="1"/>
</dbReference>
<gene>
    <name evidence="11 12" type="primary">mscL</name>
    <name evidence="12" type="ORF">MM50RIKEN_21880</name>
</gene>
<dbReference type="InterPro" id="IPR019823">
    <property type="entry name" value="Mechanosensitive_channel_CS"/>
</dbReference>
<keyword evidence="5 11" id="KW-1003">Cell membrane</keyword>
<keyword evidence="8 11" id="KW-0406">Ion transport</keyword>
<evidence type="ECO:0000313" key="13">
    <source>
        <dbReference type="Proteomes" id="UP000681035"/>
    </source>
</evidence>
<evidence type="ECO:0000256" key="7">
    <source>
        <dbReference type="ARBA" id="ARBA00022989"/>
    </source>
</evidence>
<keyword evidence="10 11" id="KW-0407">Ion channel</keyword>
<dbReference type="PRINTS" id="PR01264">
    <property type="entry name" value="MECHCHANNEL"/>
</dbReference>
<evidence type="ECO:0000256" key="6">
    <source>
        <dbReference type="ARBA" id="ARBA00022692"/>
    </source>
</evidence>
<keyword evidence="9 11" id="KW-0472">Membrane</keyword>
<comment type="subcellular location">
    <subcellularLocation>
        <location evidence="1 11">Cell membrane</location>
        <topology evidence="1 11">Multi-pass membrane protein</topology>
    </subcellularLocation>
</comment>
<name>A0A810Q720_9FIRM</name>
<dbReference type="InterPro" id="IPR036019">
    <property type="entry name" value="MscL_channel"/>
</dbReference>
<dbReference type="FunFam" id="1.10.1200.120:FF:000001">
    <property type="entry name" value="Large-conductance mechanosensitive channel"/>
    <property type="match status" value="1"/>
</dbReference>
<dbReference type="Proteomes" id="UP000681035">
    <property type="component" value="Chromosome"/>
</dbReference>
<evidence type="ECO:0000256" key="9">
    <source>
        <dbReference type="ARBA" id="ARBA00023136"/>
    </source>
</evidence>
<keyword evidence="13" id="KW-1185">Reference proteome</keyword>
<evidence type="ECO:0000256" key="10">
    <source>
        <dbReference type="ARBA" id="ARBA00023303"/>
    </source>
</evidence>
<evidence type="ECO:0000313" key="12">
    <source>
        <dbReference type="EMBL" id="BCK82425.1"/>
    </source>
</evidence>
<dbReference type="Gene3D" id="1.10.1200.120">
    <property type="entry name" value="Large-conductance mechanosensitive channel, MscL, domain 1"/>
    <property type="match status" value="1"/>
</dbReference>
<dbReference type="HAMAP" id="MF_00115">
    <property type="entry name" value="MscL"/>
    <property type="match status" value="1"/>
</dbReference>
<comment type="similarity">
    <text evidence="2 11">Belongs to the MscL family.</text>
</comment>
<dbReference type="Pfam" id="PF01741">
    <property type="entry name" value="MscL"/>
    <property type="match status" value="1"/>
</dbReference>
<dbReference type="EMBL" id="AP023418">
    <property type="protein sequence ID" value="BCK82425.1"/>
    <property type="molecule type" value="Genomic_DNA"/>
</dbReference>
<comment type="caution">
    <text evidence="11">Lacks conserved residue(s) required for the propagation of feature annotation.</text>
</comment>
<evidence type="ECO:0000256" key="4">
    <source>
        <dbReference type="ARBA" id="ARBA00022448"/>
    </source>
</evidence>
<keyword evidence="4 11" id="KW-0813">Transport</keyword>
<evidence type="ECO:0000256" key="8">
    <source>
        <dbReference type="ARBA" id="ARBA00023065"/>
    </source>
</evidence>
<proteinExistence type="inferred from homology"/>
<feature type="transmembrane region" description="Helical" evidence="11">
    <location>
        <begin position="76"/>
        <end position="102"/>
    </location>
</feature>
<evidence type="ECO:0000256" key="2">
    <source>
        <dbReference type="ARBA" id="ARBA00007254"/>
    </source>
</evidence>
<dbReference type="AlphaFoldDB" id="A0A810Q720"/>
<dbReference type="NCBIfam" id="TIGR00220">
    <property type="entry name" value="mscL"/>
    <property type="match status" value="1"/>
</dbReference>
<evidence type="ECO:0000256" key="1">
    <source>
        <dbReference type="ARBA" id="ARBA00004651"/>
    </source>
</evidence>
<organism evidence="12 13">
    <name type="scientific">Vescimonas coprocola</name>
    <dbReference type="NCBI Taxonomy" id="2714355"/>
    <lineage>
        <taxon>Bacteria</taxon>
        <taxon>Bacillati</taxon>
        <taxon>Bacillota</taxon>
        <taxon>Clostridia</taxon>
        <taxon>Eubacteriales</taxon>
        <taxon>Oscillospiraceae</taxon>
        <taxon>Vescimonas</taxon>
    </lineage>
</organism>
<dbReference type="GO" id="GO:0008381">
    <property type="term" value="F:mechanosensitive monoatomic ion channel activity"/>
    <property type="evidence" value="ECO:0007669"/>
    <property type="project" value="UniProtKB-UniRule"/>
</dbReference>
<evidence type="ECO:0000256" key="11">
    <source>
        <dbReference type="HAMAP-Rule" id="MF_00115"/>
    </source>
</evidence>
<keyword evidence="6 11" id="KW-0812">Transmembrane</keyword>
<dbReference type="PANTHER" id="PTHR30266">
    <property type="entry name" value="MECHANOSENSITIVE CHANNEL MSCL"/>
    <property type="match status" value="1"/>
</dbReference>
<dbReference type="InterPro" id="IPR037673">
    <property type="entry name" value="MSC/AndL"/>
</dbReference>
<dbReference type="GO" id="GO:0005886">
    <property type="term" value="C:plasma membrane"/>
    <property type="evidence" value="ECO:0007669"/>
    <property type="project" value="UniProtKB-SubCell"/>
</dbReference>
<dbReference type="SUPFAM" id="SSF81330">
    <property type="entry name" value="Gated mechanosensitive channel"/>
    <property type="match status" value="1"/>
</dbReference>
<reference evidence="12" key="1">
    <citation type="submission" date="2020-09" db="EMBL/GenBank/DDBJ databases">
        <title>New species isolated from human feces.</title>
        <authorList>
            <person name="Kitahara M."/>
            <person name="Shigeno Y."/>
            <person name="Shime M."/>
            <person name="Matsumoto Y."/>
            <person name="Nakamura S."/>
            <person name="Motooka D."/>
            <person name="Fukuoka S."/>
            <person name="Nishikawa H."/>
            <person name="Benno Y."/>
        </authorList>
    </citation>
    <scope>NUCLEOTIDE SEQUENCE</scope>
    <source>
        <strain evidence="12">MM50</strain>
    </source>
</reference>
<comment type="function">
    <text evidence="11">Channel that opens in response to stretch forces in the membrane lipid bilayer. May participate in the regulation of osmotic pressure changes within the cell.</text>
</comment>
<comment type="subunit">
    <text evidence="3 11">Homopentamer.</text>
</comment>
<protein>
    <recommendedName>
        <fullName evidence="11">Large-conductance mechanosensitive channel</fullName>
    </recommendedName>
</protein>
<keyword evidence="7 11" id="KW-1133">Transmembrane helix</keyword>
<dbReference type="KEGG" id="vcop:MM50RIKEN_21880"/>